<comment type="similarity">
    <text evidence="7">Belongs to the RnpA family.</text>
</comment>
<protein>
    <recommendedName>
        <fullName evidence="7 8">Ribonuclease P protein component</fullName>
        <shortName evidence="7">RNase P protein</shortName>
        <shortName evidence="7">RNaseP protein</shortName>
        <ecNumber evidence="7 8">3.1.26.5</ecNumber>
    </recommendedName>
    <alternativeName>
        <fullName evidence="7">Protein C5</fullName>
    </alternativeName>
</protein>
<sequence length="144" mass="15948">MSGKGRTGAPAPVRLKKRAEFLAVRQGEKRRGPFFLLEVLTHRGDQPPRVGFTVTKKVGNAVVRNRVKRRLREAVRVHAAHDMALGTDYVIVGRQDCLAAPFEDLAGELSRRIAKPASRSTRDYPQADKHPGGARVRTPHANKP</sequence>
<feature type="region of interest" description="Disordered" evidence="9">
    <location>
        <begin position="112"/>
        <end position="144"/>
    </location>
</feature>
<dbReference type="GO" id="GO:0042781">
    <property type="term" value="F:3'-tRNA processing endoribonuclease activity"/>
    <property type="evidence" value="ECO:0007669"/>
    <property type="project" value="TreeGrafter"/>
</dbReference>
<dbReference type="AlphaFoldDB" id="A0A8J3GKK0"/>
<evidence type="ECO:0000256" key="3">
    <source>
        <dbReference type="ARBA" id="ARBA00022722"/>
    </source>
</evidence>
<dbReference type="Gene3D" id="3.30.230.10">
    <property type="match status" value="1"/>
</dbReference>
<name>A0A8J3GKK0_9HYPH</name>
<reference evidence="10" key="2">
    <citation type="submission" date="2020-09" db="EMBL/GenBank/DDBJ databases">
        <authorList>
            <person name="Sun Q."/>
            <person name="Kim S."/>
        </authorList>
    </citation>
    <scope>NUCLEOTIDE SEQUENCE</scope>
    <source>
        <strain evidence="10">KCTC 42249</strain>
    </source>
</reference>
<keyword evidence="6 7" id="KW-0694">RNA-binding</keyword>
<evidence type="ECO:0000256" key="6">
    <source>
        <dbReference type="ARBA" id="ARBA00022884"/>
    </source>
</evidence>
<evidence type="ECO:0000256" key="9">
    <source>
        <dbReference type="SAM" id="MobiDB-lite"/>
    </source>
</evidence>
<dbReference type="Pfam" id="PF00825">
    <property type="entry name" value="Ribonuclease_P"/>
    <property type="match status" value="1"/>
</dbReference>
<dbReference type="GO" id="GO:0001682">
    <property type="term" value="P:tRNA 5'-leader removal"/>
    <property type="evidence" value="ECO:0007669"/>
    <property type="project" value="UniProtKB-UniRule"/>
</dbReference>
<dbReference type="PANTHER" id="PTHR33992:SF1">
    <property type="entry name" value="RIBONUCLEASE P PROTEIN COMPONENT"/>
    <property type="match status" value="1"/>
</dbReference>
<feature type="compositionally biased region" description="Basic and acidic residues" evidence="9">
    <location>
        <begin position="120"/>
        <end position="131"/>
    </location>
</feature>
<comment type="function">
    <text evidence="1 7">RNaseP catalyzes the removal of the 5'-leader sequence from pre-tRNA to produce the mature 5'-terminus. It can also cleave other RNA substrates such as 4.5S RNA. The protein component plays an auxiliary but essential role in vivo by binding to the 5'-leader sequence and broadening the substrate specificity of the ribozyme.</text>
</comment>
<evidence type="ECO:0000256" key="5">
    <source>
        <dbReference type="ARBA" id="ARBA00022801"/>
    </source>
</evidence>
<keyword evidence="5 7" id="KW-0378">Hydrolase</keyword>
<evidence type="ECO:0000313" key="10">
    <source>
        <dbReference type="EMBL" id="GHD14800.1"/>
    </source>
</evidence>
<dbReference type="Proteomes" id="UP000630142">
    <property type="component" value="Unassembled WGS sequence"/>
</dbReference>
<dbReference type="EC" id="3.1.26.5" evidence="7 8"/>
<organism evidence="10 11">
    <name type="scientific">Tianweitania populi</name>
    <dbReference type="NCBI Taxonomy" id="1607949"/>
    <lineage>
        <taxon>Bacteria</taxon>
        <taxon>Pseudomonadati</taxon>
        <taxon>Pseudomonadota</taxon>
        <taxon>Alphaproteobacteria</taxon>
        <taxon>Hyphomicrobiales</taxon>
        <taxon>Phyllobacteriaceae</taxon>
        <taxon>Tianweitania</taxon>
    </lineage>
</organism>
<accession>A0A8J3GKK0</accession>
<keyword evidence="4 7" id="KW-0255">Endonuclease</keyword>
<dbReference type="InterPro" id="IPR014721">
    <property type="entry name" value="Ribsml_uS5_D2-typ_fold_subgr"/>
</dbReference>
<evidence type="ECO:0000256" key="7">
    <source>
        <dbReference type="HAMAP-Rule" id="MF_00227"/>
    </source>
</evidence>
<evidence type="ECO:0000256" key="2">
    <source>
        <dbReference type="ARBA" id="ARBA00022694"/>
    </source>
</evidence>
<keyword evidence="3 7" id="KW-0540">Nuclease</keyword>
<gene>
    <name evidence="7 10" type="primary">rnpA</name>
    <name evidence="10" type="ORF">GCM10016234_20780</name>
</gene>
<comment type="caution">
    <text evidence="10">The sequence shown here is derived from an EMBL/GenBank/DDBJ whole genome shotgun (WGS) entry which is preliminary data.</text>
</comment>
<dbReference type="GO" id="GO:0030677">
    <property type="term" value="C:ribonuclease P complex"/>
    <property type="evidence" value="ECO:0007669"/>
    <property type="project" value="TreeGrafter"/>
</dbReference>
<dbReference type="InterPro" id="IPR020539">
    <property type="entry name" value="RNase_P_CS"/>
</dbReference>
<comment type="catalytic activity">
    <reaction evidence="7">
        <text>Endonucleolytic cleavage of RNA, removing 5'-extranucleotides from tRNA precursor.</text>
        <dbReference type="EC" id="3.1.26.5"/>
    </reaction>
</comment>
<dbReference type="HAMAP" id="MF_00227">
    <property type="entry name" value="RNase_P"/>
    <property type="match status" value="1"/>
</dbReference>
<dbReference type="EMBL" id="BMZQ01000002">
    <property type="protein sequence ID" value="GHD14800.1"/>
    <property type="molecule type" value="Genomic_DNA"/>
</dbReference>
<evidence type="ECO:0000256" key="4">
    <source>
        <dbReference type="ARBA" id="ARBA00022759"/>
    </source>
</evidence>
<comment type="subunit">
    <text evidence="7">Consists of a catalytic RNA component (M1 or rnpB) and a protein subunit.</text>
</comment>
<dbReference type="GO" id="GO:0004526">
    <property type="term" value="F:ribonuclease P activity"/>
    <property type="evidence" value="ECO:0007669"/>
    <property type="project" value="UniProtKB-UniRule"/>
</dbReference>
<dbReference type="PROSITE" id="PS00648">
    <property type="entry name" value="RIBONUCLEASE_P"/>
    <property type="match status" value="1"/>
</dbReference>
<dbReference type="InterPro" id="IPR020568">
    <property type="entry name" value="Ribosomal_Su5_D2-typ_SF"/>
</dbReference>
<proteinExistence type="inferred from homology"/>
<evidence type="ECO:0000256" key="8">
    <source>
        <dbReference type="NCBIfam" id="TIGR00188"/>
    </source>
</evidence>
<evidence type="ECO:0000256" key="1">
    <source>
        <dbReference type="ARBA" id="ARBA00002663"/>
    </source>
</evidence>
<dbReference type="NCBIfam" id="TIGR00188">
    <property type="entry name" value="rnpA"/>
    <property type="match status" value="1"/>
</dbReference>
<keyword evidence="11" id="KW-1185">Reference proteome</keyword>
<reference evidence="10" key="1">
    <citation type="journal article" date="2014" name="Int. J. Syst. Evol. Microbiol.">
        <title>Complete genome sequence of Corynebacterium casei LMG S-19264T (=DSM 44701T), isolated from a smear-ripened cheese.</title>
        <authorList>
            <consortium name="US DOE Joint Genome Institute (JGI-PGF)"/>
            <person name="Walter F."/>
            <person name="Albersmeier A."/>
            <person name="Kalinowski J."/>
            <person name="Ruckert C."/>
        </authorList>
    </citation>
    <scope>NUCLEOTIDE SEQUENCE</scope>
    <source>
        <strain evidence="10">KCTC 42249</strain>
    </source>
</reference>
<evidence type="ECO:0000313" key="11">
    <source>
        <dbReference type="Proteomes" id="UP000630142"/>
    </source>
</evidence>
<dbReference type="GO" id="GO:0000049">
    <property type="term" value="F:tRNA binding"/>
    <property type="evidence" value="ECO:0007669"/>
    <property type="project" value="UniProtKB-UniRule"/>
</dbReference>
<dbReference type="RefSeq" id="WP_189503579.1">
    <property type="nucleotide sequence ID" value="NZ_BMZQ01000002.1"/>
</dbReference>
<keyword evidence="2 7" id="KW-0819">tRNA processing</keyword>
<dbReference type="SUPFAM" id="SSF54211">
    <property type="entry name" value="Ribosomal protein S5 domain 2-like"/>
    <property type="match status" value="1"/>
</dbReference>
<dbReference type="PANTHER" id="PTHR33992">
    <property type="entry name" value="RIBONUCLEASE P PROTEIN COMPONENT"/>
    <property type="match status" value="1"/>
</dbReference>
<dbReference type="InterPro" id="IPR000100">
    <property type="entry name" value="RNase_P"/>
</dbReference>